<feature type="domain" description="ABC transporter" evidence="8">
    <location>
        <begin position="6"/>
        <end position="236"/>
    </location>
</feature>
<evidence type="ECO:0000256" key="6">
    <source>
        <dbReference type="ARBA" id="ARBA00022967"/>
    </source>
</evidence>
<dbReference type="EMBL" id="PGCP01000027">
    <property type="protein sequence ID" value="PJC92255.1"/>
    <property type="molecule type" value="Genomic_DNA"/>
</dbReference>
<dbReference type="GO" id="GO:0016887">
    <property type="term" value="F:ATP hydrolysis activity"/>
    <property type="evidence" value="ECO:0007669"/>
    <property type="project" value="InterPro"/>
</dbReference>
<dbReference type="Pfam" id="PF00005">
    <property type="entry name" value="ABC_tran"/>
    <property type="match status" value="1"/>
</dbReference>
<dbReference type="SUPFAM" id="SSF52540">
    <property type="entry name" value="P-loop containing nucleoside triphosphate hydrolases"/>
    <property type="match status" value="1"/>
</dbReference>
<evidence type="ECO:0000256" key="4">
    <source>
        <dbReference type="ARBA" id="ARBA00022741"/>
    </source>
</evidence>
<dbReference type="InterPro" id="IPR013611">
    <property type="entry name" value="Transp-assoc_OB_typ2"/>
</dbReference>
<keyword evidence="1" id="KW-0813">Transport</keyword>
<dbReference type="InterPro" id="IPR027417">
    <property type="entry name" value="P-loop_NTPase"/>
</dbReference>
<dbReference type="InterPro" id="IPR050093">
    <property type="entry name" value="ABC_SmlMolc_Importer"/>
</dbReference>
<dbReference type="GO" id="GO:0005524">
    <property type="term" value="F:ATP binding"/>
    <property type="evidence" value="ECO:0007669"/>
    <property type="project" value="UniProtKB-KW"/>
</dbReference>
<accession>A0A2M8H6R5</accession>
<keyword evidence="7" id="KW-0472">Membrane</keyword>
<gene>
    <name evidence="9" type="ORF">CUC44_15755</name>
</gene>
<keyword evidence="6" id="KW-1278">Translocase</keyword>
<dbReference type="RefSeq" id="WP_100860832.1">
    <property type="nucleotide sequence ID" value="NZ_PGCP01000027.1"/>
</dbReference>
<keyword evidence="5 9" id="KW-0067">ATP-binding</keyword>
<dbReference type="InterPro" id="IPR017666">
    <property type="entry name" value="AminoethylPonate_ABC_PhnT2"/>
</dbReference>
<keyword evidence="2" id="KW-1003">Cell membrane</keyword>
<dbReference type="Gene3D" id="2.40.50.100">
    <property type="match status" value="1"/>
</dbReference>
<evidence type="ECO:0000313" key="10">
    <source>
        <dbReference type="Proteomes" id="UP000232060"/>
    </source>
</evidence>
<organism evidence="9 10">
    <name type="scientific">Aeromonas lusitana</name>
    <dbReference type="NCBI Taxonomy" id="931529"/>
    <lineage>
        <taxon>Bacteria</taxon>
        <taxon>Pseudomonadati</taxon>
        <taxon>Pseudomonadota</taxon>
        <taxon>Gammaproteobacteria</taxon>
        <taxon>Aeromonadales</taxon>
        <taxon>Aeromonadaceae</taxon>
        <taxon>Aeromonas</taxon>
    </lineage>
</organism>
<name>A0A2M8H6R5_9GAMM</name>
<dbReference type="Proteomes" id="UP000232060">
    <property type="component" value="Unassembled WGS sequence"/>
</dbReference>
<keyword evidence="4" id="KW-0547">Nucleotide-binding</keyword>
<evidence type="ECO:0000256" key="3">
    <source>
        <dbReference type="ARBA" id="ARBA00022519"/>
    </source>
</evidence>
<reference evidence="9 10" key="1">
    <citation type="submission" date="2017-11" db="EMBL/GenBank/DDBJ databases">
        <title>Draft genome sequence of environmental isolate Aeromonas lusitania sp. nov. MDC 2473.</title>
        <authorList>
            <person name="Colston S.M."/>
            <person name="Navarro A."/>
            <person name="Martinez-Murcia A.J."/>
            <person name="Graf J."/>
        </authorList>
    </citation>
    <scope>NUCLEOTIDE SEQUENCE [LARGE SCALE GENOMIC DNA]</scope>
    <source>
        <strain evidence="9 10">MDC 2473</strain>
    </source>
</reference>
<dbReference type="SUPFAM" id="SSF50331">
    <property type="entry name" value="MOP-like"/>
    <property type="match status" value="1"/>
</dbReference>
<dbReference type="PROSITE" id="PS00211">
    <property type="entry name" value="ABC_TRANSPORTER_1"/>
    <property type="match status" value="1"/>
</dbReference>
<keyword evidence="3" id="KW-0997">Cell inner membrane</keyword>
<dbReference type="NCBIfam" id="TIGR03265">
    <property type="entry name" value="PhnT2"/>
    <property type="match status" value="1"/>
</dbReference>
<dbReference type="InterPro" id="IPR008995">
    <property type="entry name" value="Mo/tungstate-bd_C_term_dom"/>
</dbReference>
<dbReference type="InterPro" id="IPR012340">
    <property type="entry name" value="NA-bd_OB-fold"/>
</dbReference>
<sequence length="354" mass="38630">MTRPYLDIQHLNKHFGSFQALKEISLAVEQGEFVCFLGPSGCGKTTLLRAIAGLDLPDGGEIWQGGRNISRLPPQQRDFGIVFQSYALFPNLTVAQNIAFGLENQGQDKESIQQKVQHWLALVGLEAQSHKYPSQISGGQQQRVALARALALSPGLLLLDEPLSALDALVRTHLSSEIRALQQRLGITTIMVTHDQEEALTMADRIVVMEGGRIVQVGTPQEIYHRPASRFVASFVGTMNFLDALVLSPQQVRLNEQPLALANRAAAGSKLQIAIRPEAISLTPPAQSGLQAEVTQVEFLGATQRLICSAQTYLGPQQVLVQGPNDEQTQWRTGMACSLHWPANAVQCFDGEAL</sequence>
<keyword evidence="10" id="KW-1185">Reference proteome</keyword>
<dbReference type="GO" id="GO:0022857">
    <property type="term" value="F:transmembrane transporter activity"/>
    <property type="evidence" value="ECO:0007669"/>
    <property type="project" value="InterPro"/>
</dbReference>
<evidence type="ECO:0000256" key="7">
    <source>
        <dbReference type="ARBA" id="ARBA00023136"/>
    </source>
</evidence>
<protein>
    <submittedName>
        <fullName evidence="9">Putative 2-aminoethylphosphonate ABC transporter ATP-binding protein</fullName>
    </submittedName>
</protein>
<evidence type="ECO:0000256" key="2">
    <source>
        <dbReference type="ARBA" id="ARBA00022475"/>
    </source>
</evidence>
<dbReference type="GO" id="GO:0015697">
    <property type="term" value="P:quaternary ammonium group transport"/>
    <property type="evidence" value="ECO:0007669"/>
    <property type="project" value="UniProtKB-ARBA"/>
</dbReference>
<evidence type="ECO:0000259" key="8">
    <source>
        <dbReference type="PROSITE" id="PS50893"/>
    </source>
</evidence>
<dbReference type="Pfam" id="PF08402">
    <property type="entry name" value="TOBE_2"/>
    <property type="match status" value="1"/>
</dbReference>
<dbReference type="SMART" id="SM00382">
    <property type="entry name" value="AAA"/>
    <property type="match status" value="1"/>
</dbReference>
<evidence type="ECO:0000256" key="1">
    <source>
        <dbReference type="ARBA" id="ARBA00022448"/>
    </source>
</evidence>
<evidence type="ECO:0000256" key="5">
    <source>
        <dbReference type="ARBA" id="ARBA00022840"/>
    </source>
</evidence>
<dbReference type="PROSITE" id="PS50893">
    <property type="entry name" value="ABC_TRANSPORTER_2"/>
    <property type="match status" value="1"/>
</dbReference>
<dbReference type="GO" id="GO:0043190">
    <property type="term" value="C:ATP-binding cassette (ABC) transporter complex"/>
    <property type="evidence" value="ECO:0007669"/>
    <property type="project" value="InterPro"/>
</dbReference>
<dbReference type="AlphaFoldDB" id="A0A2M8H6R5"/>
<comment type="caution">
    <text evidence="9">The sequence shown here is derived from an EMBL/GenBank/DDBJ whole genome shotgun (WGS) entry which is preliminary data.</text>
</comment>
<proteinExistence type="predicted"/>
<dbReference type="PANTHER" id="PTHR42781:SF5">
    <property type="entry name" value="PUTRESCINE TRANSPORT ATP-BINDING PROTEIN POTG"/>
    <property type="match status" value="1"/>
</dbReference>
<dbReference type="InterPro" id="IPR003439">
    <property type="entry name" value="ABC_transporter-like_ATP-bd"/>
</dbReference>
<dbReference type="Gene3D" id="3.40.50.300">
    <property type="entry name" value="P-loop containing nucleotide triphosphate hydrolases"/>
    <property type="match status" value="1"/>
</dbReference>
<dbReference type="InterPro" id="IPR017871">
    <property type="entry name" value="ABC_transporter-like_CS"/>
</dbReference>
<dbReference type="PANTHER" id="PTHR42781">
    <property type="entry name" value="SPERMIDINE/PUTRESCINE IMPORT ATP-BINDING PROTEIN POTA"/>
    <property type="match status" value="1"/>
</dbReference>
<evidence type="ECO:0000313" key="9">
    <source>
        <dbReference type="EMBL" id="PJC92255.1"/>
    </source>
</evidence>
<dbReference type="Gene3D" id="2.40.50.140">
    <property type="entry name" value="Nucleic acid-binding proteins"/>
    <property type="match status" value="1"/>
</dbReference>
<dbReference type="FunFam" id="3.40.50.300:FF:000425">
    <property type="entry name" value="Probable ABC transporter, ATP-binding subunit"/>
    <property type="match status" value="1"/>
</dbReference>
<dbReference type="OrthoDB" id="9802264at2"/>
<dbReference type="InterPro" id="IPR003593">
    <property type="entry name" value="AAA+_ATPase"/>
</dbReference>